<name>A0A6S6WJX0_9GAMM</name>
<dbReference type="PANTHER" id="PTHR30246">
    <property type="entry name" value="2-KETO-3-DEOXY-6-PHOSPHOGLUCONATE ALDOLASE"/>
    <property type="match status" value="1"/>
</dbReference>
<accession>A0A6S6WJX0</accession>
<dbReference type="AlphaFoldDB" id="A0A6S6WJX0"/>
<dbReference type="GO" id="GO:0016829">
    <property type="term" value="F:lyase activity"/>
    <property type="evidence" value="ECO:0007669"/>
    <property type="project" value="UniProtKB-KW"/>
</dbReference>
<evidence type="ECO:0000256" key="5">
    <source>
        <dbReference type="ARBA" id="ARBA00023277"/>
    </source>
</evidence>
<dbReference type="InterPro" id="IPR000887">
    <property type="entry name" value="Aldlse_KDPG_KHG"/>
</dbReference>
<evidence type="ECO:0000256" key="2">
    <source>
        <dbReference type="ARBA" id="ARBA00006906"/>
    </source>
</evidence>
<evidence type="ECO:0000256" key="4">
    <source>
        <dbReference type="ARBA" id="ARBA00023239"/>
    </source>
</evidence>
<keyword evidence="4" id="KW-0456">Lyase</keyword>
<protein>
    <submittedName>
        <fullName evidence="6">KHG/KDPG aldolase</fullName>
    </submittedName>
</protein>
<reference evidence="6 7" key="1">
    <citation type="submission" date="2020-02" db="EMBL/GenBank/DDBJ databases">
        <authorList>
            <person name="Rodrigo-Torres L."/>
            <person name="Arahal R. D."/>
            <person name="Lucena T."/>
        </authorList>
    </citation>
    <scope>NUCLEOTIDE SEQUENCE [LARGE SCALE GENOMIC DNA]</scope>
    <source>
        <strain evidence="6 7">CECT 9734</strain>
    </source>
</reference>
<comment type="similarity">
    <text evidence="2">Belongs to the KHG/KDPG aldolase family.</text>
</comment>
<dbReference type="InterPro" id="IPR013785">
    <property type="entry name" value="Aldolase_TIM"/>
</dbReference>
<proteinExistence type="inferred from homology"/>
<evidence type="ECO:0000256" key="1">
    <source>
        <dbReference type="ARBA" id="ARBA00004761"/>
    </source>
</evidence>
<dbReference type="CDD" id="cd00452">
    <property type="entry name" value="KDPG_aldolase"/>
    <property type="match status" value="1"/>
</dbReference>
<evidence type="ECO:0000313" key="7">
    <source>
        <dbReference type="Proteomes" id="UP000481517"/>
    </source>
</evidence>
<dbReference type="PROSITE" id="PS00160">
    <property type="entry name" value="ALDOLASE_KDPG_KHG_2"/>
    <property type="match status" value="1"/>
</dbReference>
<dbReference type="NCBIfam" id="TIGR01182">
    <property type="entry name" value="eda"/>
    <property type="match status" value="1"/>
</dbReference>
<evidence type="ECO:0000256" key="3">
    <source>
        <dbReference type="ARBA" id="ARBA00011233"/>
    </source>
</evidence>
<evidence type="ECO:0000313" key="6">
    <source>
        <dbReference type="EMBL" id="CAB0150137.1"/>
    </source>
</evidence>
<dbReference type="NCBIfam" id="NF004325">
    <property type="entry name" value="PRK05718.1"/>
    <property type="match status" value="1"/>
</dbReference>
<dbReference type="PANTHER" id="PTHR30246:SF1">
    <property type="entry name" value="2-DEHYDRO-3-DEOXY-6-PHOSPHOGALACTONATE ALDOLASE-RELATED"/>
    <property type="match status" value="1"/>
</dbReference>
<dbReference type="InterPro" id="IPR031338">
    <property type="entry name" value="KDPG/KHG_AS_2"/>
</dbReference>
<comment type="subunit">
    <text evidence="3">Homotrimer.</text>
</comment>
<sequence>MSFENWTLKPKQLFAMSEVMPVMVINDIDDAIPLAQALLAKQVNVFEVTLRTKVALEAIQLLRERFPHACVGAGTVTTPEQLAQVTAAGAQFAISPGITDDLLQAGRTSQIPLIPGVATVSELMQAYALGYRYLKFFPAEAAGGVAMLKAIAGPFPAVQFCPTGGIHAANYQDYLALANVACVGGSWLVPSPEDLPTATKKGT</sequence>
<dbReference type="Pfam" id="PF01081">
    <property type="entry name" value="Aldolase"/>
    <property type="match status" value="1"/>
</dbReference>
<gene>
    <name evidence="6" type="primary">eda</name>
    <name evidence="6" type="ORF">PSI9734_00705</name>
</gene>
<dbReference type="Proteomes" id="UP000481517">
    <property type="component" value="Unassembled WGS sequence"/>
</dbReference>
<keyword evidence="7" id="KW-1185">Reference proteome</keyword>
<dbReference type="Gene3D" id="3.20.20.70">
    <property type="entry name" value="Aldolase class I"/>
    <property type="match status" value="1"/>
</dbReference>
<dbReference type="RefSeq" id="WP_173919709.1">
    <property type="nucleotide sequence ID" value="NZ_CADCXY010000001.1"/>
</dbReference>
<organism evidence="6 7">
    <name type="scientific">Pseudidiomarina piscicola</name>
    <dbReference type="NCBI Taxonomy" id="2614830"/>
    <lineage>
        <taxon>Bacteria</taxon>
        <taxon>Pseudomonadati</taxon>
        <taxon>Pseudomonadota</taxon>
        <taxon>Gammaproteobacteria</taxon>
        <taxon>Alteromonadales</taxon>
        <taxon>Idiomarinaceae</taxon>
        <taxon>Pseudidiomarina</taxon>
    </lineage>
</organism>
<dbReference type="EMBL" id="CADCXY010000001">
    <property type="protein sequence ID" value="CAB0150137.1"/>
    <property type="molecule type" value="Genomic_DNA"/>
</dbReference>
<dbReference type="SUPFAM" id="SSF51569">
    <property type="entry name" value="Aldolase"/>
    <property type="match status" value="1"/>
</dbReference>
<keyword evidence="5" id="KW-0119">Carbohydrate metabolism</keyword>
<comment type="pathway">
    <text evidence="1">Carbohydrate acid metabolism.</text>
</comment>